<organism evidence="7 8">
    <name type="scientific">Sphingomonas citri</name>
    <dbReference type="NCBI Taxonomy" id="2862499"/>
    <lineage>
        <taxon>Bacteria</taxon>
        <taxon>Pseudomonadati</taxon>
        <taxon>Pseudomonadota</taxon>
        <taxon>Alphaproteobacteria</taxon>
        <taxon>Sphingomonadales</taxon>
        <taxon>Sphingomonadaceae</taxon>
        <taxon>Sphingomonas</taxon>
    </lineage>
</organism>
<feature type="transmembrane region" description="Helical" evidence="5">
    <location>
        <begin position="33"/>
        <end position="51"/>
    </location>
</feature>
<gene>
    <name evidence="7" type="ORF">KZ820_10105</name>
</gene>
<evidence type="ECO:0000256" key="3">
    <source>
        <dbReference type="ARBA" id="ARBA00022989"/>
    </source>
</evidence>
<accession>A0ABS7BNQ8</accession>
<feature type="transmembrane region" description="Helical" evidence="5">
    <location>
        <begin position="60"/>
        <end position="79"/>
    </location>
</feature>
<dbReference type="EMBL" id="JAHXZN010000002">
    <property type="protein sequence ID" value="MBW6531087.1"/>
    <property type="molecule type" value="Genomic_DNA"/>
</dbReference>
<dbReference type="SUPFAM" id="SSF103481">
    <property type="entry name" value="Multidrug resistance efflux transporter EmrE"/>
    <property type="match status" value="2"/>
</dbReference>
<dbReference type="InterPro" id="IPR050638">
    <property type="entry name" value="AA-Vitamin_Transporters"/>
</dbReference>
<protein>
    <submittedName>
        <fullName evidence="7">EamA family transporter</fullName>
    </submittedName>
</protein>
<comment type="caution">
    <text evidence="7">The sequence shown here is derived from an EMBL/GenBank/DDBJ whole genome shotgun (WGS) entry which is preliminary data.</text>
</comment>
<feature type="transmembrane region" description="Helical" evidence="5">
    <location>
        <begin position="167"/>
        <end position="189"/>
    </location>
</feature>
<dbReference type="InterPro" id="IPR037185">
    <property type="entry name" value="EmrE-like"/>
</dbReference>
<keyword evidence="2 5" id="KW-0812">Transmembrane</keyword>
<evidence type="ECO:0000313" key="7">
    <source>
        <dbReference type="EMBL" id="MBW6531087.1"/>
    </source>
</evidence>
<feature type="domain" description="EamA" evidence="6">
    <location>
        <begin position="6"/>
        <end position="130"/>
    </location>
</feature>
<proteinExistence type="predicted"/>
<sequence length="295" mass="30556">MPPRHLLLALAVVAVWGTNFVVIRAALDVLPPLAFAACRFALAFLPALIVPRPKVRWRSLAAYGLLIGAGQFGLLFLAMDGWISPGLASLVVQSQVFFTIGLAIVLSGERVRSYQLGALVLASAGILTILVHNDRAATPLGIALTIAAAISWAGGNQVARASGTTDMLGFVIWSSAFAVPPLVAAALLVEGAAPIAAAVQRAGPGVWAAVVWQAVGNTLFGYAAWGWLLARHPAATITPSAMLVPVFGMGTSALLLGEPLPGWKLLAAALVLGGLALNLLWPRVSGYPWRRGAAG</sequence>
<dbReference type="InterPro" id="IPR000620">
    <property type="entry name" value="EamA_dom"/>
</dbReference>
<feature type="domain" description="EamA" evidence="6">
    <location>
        <begin position="140"/>
        <end position="279"/>
    </location>
</feature>
<dbReference type="PANTHER" id="PTHR32322:SF9">
    <property type="entry name" value="AMINO-ACID METABOLITE EFFLUX PUMP-RELATED"/>
    <property type="match status" value="1"/>
</dbReference>
<feature type="transmembrane region" description="Helical" evidence="5">
    <location>
        <begin position="237"/>
        <end position="256"/>
    </location>
</feature>
<comment type="subcellular location">
    <subcellularLocation>
        <location evidence="1">Membrane</location>
        <topology evidence="1">Multi-pass membrane protein</topology>
    </subcellularLocation>
</comment>
<feature type="transmembrane region" description="Helical" evidence="5">
    <location>
        <begin position="7"/>
        <end position="27"/>
    </location>
</feature>
<keyword evidence="8" id="KW-1185">Reference proteome</keyword>
<evidence type="ECO:0000259" key="6">
    <source>
        <dbReference type="Pfam" id="PF00892"/>
    </source>
</evidence>
<keyword evidence="3 5" id="KW-1133">Transmembrane helix</keyword>
<feature type="transmembrane region" description="Helical" evidence="5">
    <location>
        <begin position="85"/>
        <end position="106"/>
    </location>
</feature>
<dbReference type="PANTHER" id="PTHR32322">
    <property type="entry name" value="INNER MEMBRANE TRANSPORTER"/>
    <property type="match status" value="1"/>
</dbReference>
<evidence type="ECO:0000256" key="5">
    <source>
        <dbReference type="SAM" id="Phobius"/>
    </source>
</evidence>
<dbReference type="Proteomes" id="UP000759103">
    <property type="component" value="Unassembled WGS sequence"/>
</dbReference>
<name>A0ABS7BNQ8_9SPHN</name>
<feature type="transmembrane region" description="Helical" evidence="5">
    <location>
        <begin position="262"/>
        <end position="281"/>
    </location>
</feature>
<evidence type="ECO:0000256" key="1">
    <source>
        <dbReference type="ARBA" id="ARBA00004141"/>
    </source>
</evidence>
<keyword evidence="4 5" id="KW-0472">Membrane</keyword>
<reference evidence="7 8" key="1">
    <citation type="submission" date="2021-07" db="EMBL/GenBank/DDBJ databases">
        <title>Sphingomonas sp.</title>
        <authorList>
            <person name="Feng G."/>
            <person name="Li J."/>
            <person name="Pan M."/>
        </authorList>
    </citation>
    <scope>NUCLEOTIDE SEQUENCE [LARGE SCALE GENOMIC DNA]</scope>
    <source>
        <strain evidence="7 8">RRHST34</strain>
    </source>
</reference>
<dbReference type="Pfam" id="PF00892">
    <property type="entry name" value="EamA"/>
    <property type="match status" value="2"/>
</dbReference>
<feature type="transmembrane region" description="Helical" evidence="5">
    <location>
        <begin position="209"/>
        <end position="230"/>
    </location>
</feature>
<evidence type="ECO:0000256" key="4">
    <source>
        <dbReference type="ARBA" id="ARBA00023136"/>
    </source>
</evidence>
<evidence type="ECO:0000313" key="8">
    <source>
        <dbReference type="Proteomes" id="UP000759103"/>
    </source>
</evidence>
<feature type="transmembrane region" description="Helical" evidence="5">
    <location>
        <begin position="137"/>
        <end position="155"/>
    </location>
</feature>
<feature type="transmembrane region" description="Helical" evidence="5">
    <location>
        <begin position="113"/>
        <end position="131"/>
    </location>
</feature>
<evidence type="ECO:0000256" key="2">
    <source>
        <dbReference type="ARBA" id="ARBA00022692"/>
    </source>
</evidence>